<dbReference type="Pfam" id="PF06101">
    <property type="entry name" value="Vps62"/>
    <property type="match status" value="1"/>
</dbReference>
<keyword evidence="1" id="KW-0732">Signal</keyword>
<protein>
    <recommendedName>
        <fullName evidence="4">Vacuolar protein sorting-associated protein 62</fullName>
    </recommendedName>
</protein>
<evidence type="ECO:0008006" key="4">
    <source>
        <dbReference type="Google" id="ProtNLM"/>
    </source>
</evidence>
<dbReference type="InParanoid" id="W2RVD4"/>
<dbReference type="STRING" id="1220924.W2RVD4"/>
<organism evidence="2 3">
    <name type="scientific">Cyphellophora europaea (strain CBS 101466)</name>
    <name type="common">Phialophora europaea</name>
    <dbReference type="NCBI Taxonomy" id="1220924"/>
    <lineage>
        <taxon>Eukaryota</taxon>
        <taxon>Fungi</taxon>
        <taxon>Dikarya</taxon>
        <taxon>Ascomycota</taxon>
        <taxon>Pezizomycotina</taxon>
        <taxon>Eurotiomycetes</taxon>
        <taxon>Chaetothyriomycetidae</taxon>
        <taxon>Chaetothyriales</taxon>
        <taxon>Cyphellophoraceae</taxon>
        <taxon>Cyphellophora</taxon>
    </lineage>
</organism>
<dbReference type="VEuPathDB" id="FungiDB:HMPREF1541_05964"/>
<gene>
    <name evidence="2" type="ORF">HMPREF1541_05964</name>
</gene>
<evidence type="ECO:0000313" key="3">
    <source>
        <dbReference type="Proteomes" id="UP000030752"/>
    </source>
</evidence>
<dbReference type="OrthoDB" id="188042at2759"/>
<dbReference type="PANTHER" id="PTHR48174:SF5">
    <property type="entry name" value="VACUOLAR PROTEIN SORTING-ASSOCIATED PROTEIN 62"/>
    <property type="match status" value="1"/>
</dbReference>
<name>W2RVD4_CYPE1</name>
<dbReference type="EMBL" id="KB822721">
    <property type="protein sequence ID" value="ETN39738.1"/>
    <property type="molecule type" value="Genomic_DNA"/>
</dbReference>
<keyword evidence="3" id="KW-1185">Reference proteome</keyword>
<dbReference type="HOGENOM" id="CLU_024079_0_1_1"/>
<feature type="signal peptide" evidence="1">
    <location>
        <begin position="1"/>
        <end position="16"/>
    </location>
</feature>
<feature type="chain" id="PRO_5004823826" description="Vacuolar protein sorting-associated protein 62" evidence="1">
    <location>
        <begin position="17"/>
        <end position="347"/>
    </location>
</feature>
<dbReference type="RefSeq" id="XP_008718523.1">
    <property type="nucleotide sequence ID" value="XM_008720301.1"/>
</dbReference>
<dbReference type="Proteomes" id="UP000030752">
    <property type="component" value="Unassembled WGS sequence"/>
</dbReference>
<sequence length="347" mass="37538">MQRTILSLVLVTLASTTPIRRQTSSVPQYVLDHAPLVHLDEQEQWFPSDITAQLTNSHPTDASSNPIPNAPSPLTLSNLNSLAGEGVYVTSNEGITALPEWFHGVAPTPDGSTPGAVASVVITVPKTNDILDVFYFYFYAYNEGNAPLSIPNFEFGNHVGDWEHNMIRFNATTSTPLATWYSQHASGQAFTFSTLSLSPGTTRPLVYSARGTHANYATPGPHETAFPGLAFPGVILTDRTSAGLLWDPLRNACFYEYDIRSDTFTALPAPGNEGGPAAPTKWLDYRGRWGDPQLPDGDPAQMNLFGARKFTAGPTGPRDKRLGRGPVCNVDEGAECFVKKTLIGAKV</sequence>
<accession>W2RVD4</accession>
<reference evidence="2 3" key="1">
    <citation type="submission" date="2013-03" db="EMBL/GenBank/DDBJ databases">
        <title>The Genome Sequence of Phialophora europaea CBS 101466.</title>
        <authorList>
            <consortium name="The Broad Institute Genomics Platform"/>
            <person name="Cuomo C."/>
            <person name="de Hoog S."/>
            <person name="Gorbushina A."/>
            <person name="Walker B."/>
            <person name="Young S.K."/>
            <person name="Zeng Q."/>
            <person name="Gargeya S."/>
            <person name="Fitzgerald M."/>
            <person name="Haas B."/>
            <person name="Abouelleil A."/>
            <person name="Allen A.W."/>
            <person name="Alvarado L."/>
            <person name="Arachchi H.M."/>
            <person name="Berlin A.M."/>
            <person name="Chapman S.B."/>
            <person name="Gainer-Dewar J."/>
            <person name="Goldberg J."/>
            <person name="Griggs A."/>
            <person name="Gujja S."/>
            <person name="Hansen M."/>
            <person name="Howarth C."/>
            <person name="Imamovic A."/>
            <person name="Ireland A."/>
            <person name="Larimer J."/>
            <person name="McCowan C."/>
            <person name="Murphy C."/>
            <person name="Pearson M."/>
            <person name="Poon T.W."/>
            <person name="Priest M."/>
            <person name="Roberts A."/>
            <person name="Saif S."/>
            <person name="Shea T."/>
            <person name="Sisk P."/>
            <person name="Sykes S."/>
            <person name="Wortman J."/>
            <person name="Nusbaum C."/>
            <person name="Birren B."/>
        </authorList>
    </citation>
    <scope>NUCLEOTIDE SEQUENCE [LARGE SCALE GENOMIC DNA]</scope>
    <source>
        <strain evidence="2 3">CBS 101466</strain>
    </source>
</reference>
<evidence type="ECO:0000313" key="2">
    <source>
        <dbReference type="EMBL" id="ETN39738.1"/>
    </source>
</evidence>
<proteinExistence type="predicted"/>
<dbReference type="AlphaFoldDB" id="W2RVD4"/>
<dbReference type="GeneID" id="19973303"/>
<dbReference type="eggNOG" id="ENOG502R5A8">
    <property type="taxonomic scope" value="Eukaryota"/>
</dbReference>
<dbReference type="PANTHER" id="PTHR48174">
    <property type="entry name" value="DUF946 FAMILY PROTEIN"/>
    <property type="match status" value="1"/>
</dbReference>
<evidence type="ECO:0000256" key="1">
    <source>
        <dbReference type="SAM" id="SignalP"/>
    </source>
</evidence>
<dbReference type="InterPro" id="IPR009291">
    <property type="entry name" value="Vps62"/>
</dbReference>